<feature type="transmembrane region" description="Helical" evidence="1">
    <location>
        <begin position="186"/>
        <end position="208"/>
    </location>
</feature>
<dbReference type="Gene3D" id="2.40.260.10">
    <property type="entry name" value="Sortase"/>
    <property type="match status" value="1"/>
</dbReference>
<feature type="transmembrane region" description="Helical" evidence="1">
    <location>
        <begin position="241"/>
        <end position="262"/>
    </location>
</feature>
<protein>
    <submittedName>
        <fullName evidence="2">Uncharacterized protein</fullName>
    </submittedName>
</protein>
<organism evidence="2 3">
    <name type="scientific">Enterococcus avium</name>
    <name type="common">Streptococcus avium</name>
    <dbReference type="NCBI Taxonomy" id="33945"/>
    <lineage>
        <taxon>Bacteria</taxon>
        <taxon>Bacillati</taxon>
        <taxon>Bacillota</taxon>
        <taxon>Bacilli</taxon>
        <taxon>Lactobacillales</taxon>
        <taxon>Enterococcaceae</taxon>
        <taxon>Enterococcus</taxon>
    </lineage>
</organism>
<accession>A0ABD5F7A2</accession>
<dbReference type="Proteomes" id="UP001264335">
    <property type="component" value="Unassembled WGS sequence"/>
</dbReference>
<sequence length="263" mass="30550">MNRWIKQVNPSDQKYQEKYNAFLLNKQVTKKTEKPDFSFNSSKSGVIGFVEFPTVRIPTSAIYKKKTSESLFQYKFGSFPGVGDSGHLLISFRDHWKNQAILLNLSQLKVGDCFYLRIGQRKKSYQVLARKKAHEQVDLRVTSNEQLLTLEMKEPSGFTDKYLVFNCKQLSNEESEKLNTASRVTYSYQFIAGIFLLLNGTFFAGLVLKYQGYIRRAHSKSLRSKYEGYKKLRGLLQVTRGYYIVLGLCMLFFLLLVIQRYLL</sequence>
<reference evidence="2 3" key="1">
    <citation type="submission" date="2023-03" db="EMBL/GenBank/DDBJ databases">
        <authorList>
            <person name="Shen W."/>
            <person name="Cai J."/>
        </authorList>
    </citation>
    <scope>NUCLEOTIDE SEQUENCE [LARGE SCALE GENOMIC DNA]</scope>
    <source>
        <strain evidence="2 3">Y2</strain>
    </source>
</reference>
<evidence type="ECO:0000313" key="2">
    <source>
        <dbReference type="EMBL" id="MDT2514115.1"/>
    </source>
</evidence>
<proteinExistence type="predicted"/>
<dbReference type="InterPro" id="IPR023365">
    <property type="entry name" value="Sortase_dom-sf"/>
</dbReference>
<evidence type="ECO:0000256" key="1">
    <source>
        <dbReference type="SAM" id="Phobius"/>
    </source>
</evidence>
<evidence type="ECO:0000313" key="3">
    <source>
        <dbReference type="Proteomes" id="UP001264335"/>
    </source>
</evidence>
<dbReference type="AlphaFoldDB" id="A0ABD5F7A2"/>
<keyword evidence="1" id="KW-0812">Transmembrane</keyword>
<comment type="caution">
    <text evidence="2">The sequence shown here is derived from an EMBL/GenBank/DDBJ whole genome shotgun (WGS) entry which is preliminary data.</text>
</comment>
<dbReference type="RefSeq" id="WP_311871798.1">
    <property type="nucleotide sequence ID" value="NZ_JARPWF010000006.1"/>
</dbReference>
<keyword evidence="1" id="KW-0472">Membrane</keyword>
<dbReference type="EMBL" id="JARPWY010000016">
    <property type="protein sequence ID" value="MDT2514115.1"/>
    <property type="molecule type" value="Genomic_DNA"/>
</dbReference>
<keyword evidence="1" id="KW-1133">Transmembrane helix</keyword>
<gene>
    <name evidence="2" type="ORF">P7D79_07675</name>
</gene>
<name>A0ABD5F7A2_ENTAV</name>